<dbReference type="GO" id="GO:0055085">
    <property type="term" value="P:transmembrane transport"/>
    <property type="evidence" value="ECO:0007669"/>
    <property type="project" value="InterPro"/>
</dbReference>
<feature type="domain" description="ABC transmembrane type-1" evidence="8">
    <location>
        <begin position="1"/>
        <end position="55"/>
    </location>
</feature>
<evidence type="ECO:0000259" key="8">
    <source>
        <dbReference type="PROSITE" id="PS50928"/>
    </source>
</evidence>
<dbReference type="InterPro" id="IPR035906">
    <property type="entry name" value="MetI-like_sf"/>
</dbReference>
<evidence type="ECO:0000256" key="7">
    <source>
        <dbReference type="SAM" id="Phobius"/>
    </source>
</evidence>
<proteinExistence type="predicted"/>
<dbReference type="Gene3D" id="1.10.3720.10">
    <property type="entry name" value="MetI-like"/>
    <property type="match status" value="1"/>
</dbReference>
<evidence type="ECO:0000256" key="4">
    <source>
        <dbReference type="ARBA" id="ARBA00022692"/>
    </source>
</evidence>
<dbReference type="GO" id="GO:0005886">
    <property type="term" value="C:plasma membrane"/>
    <property type="evidence" value="ECO:0007669"/>
    <property type="project" value="UniProtKB-SubCell"/>
</dbReference>
<keyword evidence="3" id="KW-1003">Cell membrane</keyword>
<feature type="transmembrane region" description="Helical" evidence="7">
    <location>
        <begin position="30"/>
        <end position="54"/>
    </location>
</feature>
<dbReference type="PROSITE" id="PS50928">
    <property type="entry name" value="ABC_TM1"/>
    <property type="match status" value="1"/>
</dbReference>
<comment type="subcellular location">
    <subcellularLocation>
        <location evidence="1">Cell membrane</location>
        <topology evidence="1">Multi-pass membrane protein</topology>
    </subcellularLocation>
</comment>
<dbReference type="AlphaFoldDB" id="X1GD38"/>
<dbReference type="EMBL" id="BARU01012575">
    <property type="protein sequence ID" value="GAH42740.1"/>
    <property type="molecule type" value="Genomic_DNA"/>
</dbReference>
<keyword evidence="4 7" id="KW-0812">Transmembrane</keyword>
<evidence type="ECO:0000256" key="2">
    <source>
        <dbReference type="ARBA" id="ARBA00022448"/>
    </source>
</evidence>
<keyword evidence="5 7" id="KW-1133">Transmembrane helix</keyword>
<keyword evidence="6 7" id="KW-0472">Membrane</keyword>
<reference evidence="9" key="1">
    <citation type="journal article" date="2014" name="Front. Microbiol.">
        <title>High frequency of phylogenetically diverse reductive dehalogenase-homologous genes in deep subseafloor sedimentary metagenomes.</title>
        <authorList>
            <person name="Kawai M."/>
            <person name="Futagami T."/>
            <person name="Toyoda A."/>
            <person name="Takaki Y."/>
            <person name="Nishi S."/>
            <person name="Hori S."/>
            <person name="Arai W."/>
            <person name="Tsubouchi T."/>
            <person name="Morono Y."/>
            <person name="Uchiyama I."/>
            <person name="Ito T."/>
            <person name="Fujiyama A."/>
            <person name="Inagaki F."/>
            <person name="Takami H."/>
        </authorList>
    </citation>
    <scope>NUCLEOTIDE SEQUENCE</scope>
    <source>
        <strain evidence="9">Expedition CK06-06</strain>
    </source>
</reference>
<dbReference type="SUPFAM" id="SSF161098">
    <property type="entry name" value="MetI-like"/>
    <property type="match status" value="1"/>
</dbReference>
<gene>
    <name evidence="9" type="ORF">S03H2_23118</name>
</gene>
<name>X1GD38_9ZZZZ</name>
<organism evidence="9">
    <name type="scientific">marine sediment metagenome</name>
    <dbReference type="NCBI Taxonomy" id="412755"/>
    <lineage>
        <taxon>unclassified sequences</taxon>
        <taxon>metagenomes</taxon>
        <taxon>ecological metagenomes</taxon>
    </lineage>
</organism>
<keyword evidence="2" id="KW-0813">Transport</keyword>
<feature type="non-terminal residue" evidence="9">
    <location>
        <position position="55"/>
    </location>
</feature>
<dbReference type="InterPro" id="IPR000515">
    <property type="entry name" value="MetI-like"/>
</dbReference>
<dbReference type="PANTHER" id="PTHR43744:SF8">
    <property type="entry name" value="SN-GLYCEROL-3-PHOSPHATE TRANSPORT SYSTEM PERMEASE PROTEIN UGPE"/>
    <property type="match status" value="1"/>
</dbReference>
<dbReference type="PANTHER" id="PTHR43744">
    <property type="entry name" value="ABC TRANSPORTER PERMEASE PROTEIN MG189-RELATED-RELATED"/>
    <property type="match status" value="1"/>
</dbReference>
<evidence type="ECO:0000313" key="9">
    <source>
        <dbReference type="EMBL" id="GAH42740.1"/>
    </source>
</evidence>
<evidence type="ECO:0000256" key="6">
    <source>
        <dbReference type="ARBA" id="ARBA00023136"/>
    </source>
</evidence>
<protein>
    <recommendedName>
        <fullName evidence="8">ABC transmembrane type-1 domain-containing protein</fullName>
    </recommendedName>
</protein>
<comment type="caution">
    <text evidence="9">The sequence shown here is derived from an EMBL/GenBank/DDBJ whole genome shotgun (WGS) entry which is preliminary data.</text>
</comment>
<evidence type="ECO:0000256" key="3">
    <source>
        <dbReference type="ARBA" id="ARBA00022475"/>
    </source>
</evidence>
<dbReference type="Pfam" id="PF00528">
    <property type="entry name" value="BPD_transp_1"/>
    <property type="match status" value="1"/>
</dbReference>
<sequence length="55" mass="6085">MFLARQYMSTIPSELIDSARMDGASEFKTFISVILPISNPLVGALCIFTFIGAWN</sequence>
<evidence type="ECO:0000256" key="5">
    <source>
        <dbReference type="ARBA" id="ARBA00022989"/>
    </source>
</evidence>
<accession>X1GD38</accession>
<dbReference type="CDD" id="cd06261">
    <property type="entry name" value="TM_PBP2"/>
    <property type="match status" value="1"/>
</dbReference>
<evidence type="ECO:0000256" key="1">
    <source>
        <dbReference type="ARBA" id="ARBA00004651"/>
    </source>
</evidence>